<name>A0A1H9MKS9_9PSEU</name>
<evidence type="ECO:0000259" key="6">
    <source>
        <dbReference type="PROSITE" id="PS51387"/>
    </source>
</evidence>
<dbReference type="Proteomes" id="UP000199352">
    <property type="component" value="Unassembled WGS sequence"/>
</dbReference>
<proteinExistence type="inferred from homology"/>
<dbReference type="STRING" id="402600.SAMN05216188_109104"/>
<dbReference type="GO" id="GO:0016491">
    <property type="term" value="F:oxidoreductase activity"/>
    <property type="evidence" value="ECO:0007669"/>
    <property type="project" value="UniProtKB-KW"/>
</dbReference>
<feature type="domain" description="FAD-binding PCMH-type" evidence="6">
    <location>
        <begin position="22"/>
        <end position="213"/>
    </location>
</feature>
<dbReference type="OrthoDB" id="5169292at2"/>
<evidence type="ECO:0000256" key="2">
    <source>
        <dbReference type="ARBA" id="ARBA00005466"/>
    </source>
</evidence>
<evidence type="ECO:0000256" key="3">
    <source>
        <dbReference type="ARBA" id="ARBA00022630"/>
    </source>
</evidence>
<dbReference type="AlphaFoldDB" id="A0A1H9MKS9"/>
<protein>
    <submittedName>
        <fullName evidence="7">FAD binding domain-containing protein</fullName>
    </submittedName>
</protein>
<dbReference type="Gene3D" id="3.30.465.10">
    <property type="match status" value="1"/>
</dbReference>
<dbReference type="InterPro" id="IPR016166">
    <property type="entry name" value="FAD-bd_PCMH"/>
</dbReference>
<dbReference type="RefSeq" id="WP_089952924.1">
    <property type="nucleotide sequence ID" value="NZ_FOFR01000009.1"/>
</dbReference>
<comment type="cofactor">
    <cofactor evidence="1">
        <name>FAD</name>
        <dbReference type="ChEBI" id="CHEBI:57692"/>
    </cofactor>
</comment>
<dbReference type="InterPro" id="IPR016169">
    <property type="entry name" value="FAD-bd_PCMH_sub2"/>
</dbReference>
<evidence type="ECO:0000256" key="4">
    <source>
        <dbReference type="ARBA" id="ARBA00022827"/>
    </source>
</evidence>
<accession>A0A1H9MKS9</accession>
<dbReference type="InterPro" id="IPR006094">
    <property type="entry name" value="Oxid_FAD_bind_N"/>
</dbReference>
<keyword evidence="5" id="KW-0560">Oxidoreductase</keyword>
<dbReference type="EMBL" id="FOFR01000009">
    <property type="protein sequence ID" value="SER24067.1"/>
    <property type="molecule type" value="Genomic_DNA"/>
</dbReference>
<evidence type="ECO:0000313" key="8">
    <source>
        <dbReference type="Proteomes" id="UP000199352"/>
    </source>
</evidence>
<sequence>MRILHPGDAGYDDERSGFQTGLRHEPQVIFAVETARDVEEAVRHAETHGLDYAVQATGHGLTSTTTGVLISTGRMNEVTVDPRTRTARAEAGAVWQQVIEKAAPHGLAPLSGDASDVGVVGYTLGGGHGLLAREFGLASDRVREVEAVGDVVTALEFDLVEVSHVHVAELHFDAVHAEAVFGAFHAWNLPEHVTPALTTLGDVVRVTCASTRPFDAGPLRVAPRLSDEAGVKPFARAVGGSLPPHAYQGDNVLLNGLPLEVLHRVREKAAAAEVPIFLGLLPLGGALGGAATHLLKVISPLVGVEDQHARVFDEVRSFAAGRSRNFRYAVR</sequence>
<keyword evidence="8" id="KW-1185">Reference proteome</keyword>
<dbReference type="SUPFAM" id="SSF56176">
    <property type="entry name" value="FAD-binding/transporter-associated domain-like"/>
    <property type="match status" value="1"/>
</dbReference>
<dbReference type="PANTHER" id="PTHR42973">
    <property type="entry name" value="BINDING OXIDOREDUCTASE, PUTATIVE (AFU_ORTHOLOGUE AFUA_1G17690)-RELATED"/>
    <property type="match status" value="1"/>
</dbReference>
<evidence type="ECO:0000256" key="1">
    <source>
        <dbReference type="ARBA" id="ARBA00001974"/>
    </source>
</evidence>
<dbReference type="Pfam" id="PF01565">
    <property type="entry name" value="FAD_binding_4"/>
    <property type="match status" value="1"/>
</dbReference>
<evidence type="ECO:0000256" key="5">
    <source>
        <dbReference type="ARBA" id="ARBA00023002"/>
    </source>
</evidence>
<comment type="similarity">
    <text evidence="2">Belongs to the oxygen-dependent FAD-linked oxidoreductase family.</text>
</comment>
<dbReference type="GO" id="GO:0071949">
    <property type="term" value="F:FAD binding"/>
    <property type="evidence" value="ECO:0007669"/>
    <property type="project" value="InterPro"/>
</dbReference>
<dbReference type="InterPro" id="IPR036318">
    <property type="entry name" value="FAD-bd_PCMH-like_sf"/>
</dbReference>
<organism evidence="7 8">
    <name type="scientific">Lentzea xinjiangensis</name>
    <dbReference type="NCBI Taxonomy" id="402600"/>
    <lineage>
        <taxon>Bacteria</taxon>
        <taxon>Bacillati</taxon>
        <taxon>Actinomycetota</taxon>
        <taxon>Actinomycetes</taxon>
        <taxon>Pseudonocardiales</taxon>
        <taxon>Pseudonocardiaceae</taxon>
        <taxon>Lentzea</taxon>
    </lineage>
</organism>
<dbReference type="PROSITE" id="PS51387">
    <property type="entry name" value="FAD_PCMH"/>
    <property type="match status" value="1"/>
</dbReference>
<keyword evidence="3" id="KW-0285">Flavoprotein</keyword>
<dbReference type="InterPro" id="IPR050416">
    <property type="entry name" value="FAD-linked_Oxidoreductase"/>
</dbReference>
<evidence type="ECO:0000313" key="7">
    <source>
        <dbReference type="EMBL" id="SER24067.1"/>
    </source>
</evidence>
<keyword evidence="4" id="KW-0274">FAD</keyword>
<gene>
    <name evidence="7" type="ORF">SAMN05216188_109104</name>
</gene>
<dbReference type="PANTHER" id="PTHR42973:SF39">
    <property type="entry name" value="FAD-BINDING PCMH-TYPE DOMAIN-CONTAINING PROTEIN"/>
    <property type="match status" value="1"/>
</dbReference>
<reference evidence="8" key="1">
    <citation type="submission" date="2016-10" db="EMBL/GenBank/DDBJ databases">
        <authorList>
            <person name="Varghese N."/>
            <person name="Submissions S."/>
        </authorList>
    </citation>
    <scope>NUCLEOTIDE SEQUENCE [LARGE SCALE GENOMIC DNA]</scope>
    <source>
        <strain evidence="8">CGMCC 4.3525</strain>
    </source>
</reference>